<evidence type="ECO:0000313" key="2">
    <source>
        <dbReference type="Proteomes" id="UP001367508"/>
    </source>
</evidence>
<dbReference type="EMBL" id="JAYMYQ010000004">
    <property type="protein sequence ID" value="KAK7339830.1"/>
    <property type="molecule type" value="Genomic_DNA"/>
</dbReference>
<protein>
    <submittedName>
        <fullName evidence="1">Uncharacterized protein</fullName>
    </submittedName>
</protein>
<keyword evidence="2" id="KW-1185">Reference proteome</keyword>
<gene>
    <name evidence="1" type="ORF">VNO77_20516</name>
</gene>
<reference evidence="1 2" key="1">
    <citation type="submission" date="2024-01" db="EMBL/GenBank/DDBJ databases">
        <title>The genomes of 5 underutilized Papilionoideae crops provide insights into root nodulation and disease resistanc.</title>
        <authorList>
            <person name="Jiang F."/>
        </authorList>
    </citation>
    <scope>NUCLEOTIDE SEQUENCE [LARGE SCALE GENOMIC DNA]</scope>
    <source>
        <strain evidence="1">LVBAO_FW01</strain>
        <tissue evidence="1">Leaves</tissue>
    </source>
</reference>
<name>A0AAN9QJF0_CANGL</name>
<comment type="caution">
    <text evidence="1">The sequence shown here is derived from an EMBL/GenBank/DDBJ whole genome shotgun (WGS) entry which is preliminary data.</text>
</comment>
<sequence length="97" mass="10787">MTIYLYSTVLHEIKRGDRGLTWMVPTFATDTSRKSVRSSQSCVYPNLRYTMVSSSLYSNGKPYQGLLISRGIEAASCPDLGSPSGAPSWVQKLEKTY</sequence>
<accession>A0AAN9QJF0</accession>
<organism evidence="1 2">
    <name type="scientific">Canavalia gladiata</name>
    <name type="common">Sword bean</name>
    <name type="synonym">Dolichos gladiatus</name>
    <dbReference type="NCBI Taxonomy" id="3824"/>
    <lineage>
        <taxon>Eukaryota</taxon>
        <taxon>Viridiplantae</taxon>
        <taxon>Streptophyta</taxon>
        <taxon>Embryophyta</taxon>
        <taxon>Tracheophyta</taxon>
        <taxon>Spermatophyta</taxon>
        <taxon>Magnoliopsida</taxon>
        <taxon>eudicotyledons</taxon>
        <taxon>Gunneridae</taxon>
        <taxon>Pentapetalae</taxon>
        <taxon>rosids</taxon>
        <taxon>fabids</taxon>
        <taxon>Fabales</taxon>
        <taxon>Fabaceae</taxon>
        <taxon>Papilionoideae</taxon>
        <taxon>50 kb inversion clade</taxon>
        <taxon>NPAAA clade</taxon>
        <taxon>indigoferoid/millettioid clade</taxon>
        <taxon>Phaseoleae</taxon>
        <taxon>Canavalia</taxon>
    </lineage>
</organism>
<dbReference type="AlphaFoldDB" id="A0AAN9QJF0"/>
<dbReference type="Proteomes" id="UP001367508">
    <property type="component" value="Unassembled WGS sequence"/>
</dbReference>
<evidence type="ECO:0000313" key="1">
    <source>
        <dbReference type="EMBL" id="KAK7339830.1"/>
    </source>
</evidence>
<proteinExistence type="predicted"/>